<dbReference type="InterPro" id="IPR036416">
    <property type="entry name" value="Pept_tRNA_hydro_sf"/>
</dbReference>
<dbReference type="Proteomes" id="UP000032431">
    <property type="component" value="Chromosome I"/>
</dbReference>
<evidence type="ECO:0000256" key="7">
    <source>
        <dbReference type="ARBA" id="ARBA00050038"/>
    </source>
</evidence>
<dbReference type="InterPro" id="IPR001328">
    <property type="entry name" value="Pept_tRNA_hydro"/>
</dbReference>
<feature type="active site" description="Proton acceptor" evidence="8">
    <location>
        <position position="36"/>
    </location>
</feature>
<gene>
    <name evidence="8 11" type="primary">pth</name>
    <name evidence="11" type="ORF">CCDG5_1454</name>
</gene>
<dbReference type="GO" id="GO:0072344">
    <property type="term" value="P:rescue of stalled ribosome"/>
    <property type="evidence" value="ECO:0007669"/>
    <property type="project" value="UniProtKB-UniRule"/>
</dbReference>
<comment type="subcellular location">
    <subcellularLocation>
        <location evidence="8">Cytoplasm</location>
    </subcellularLocation>
</comment>
<evidence type="ECO:0000256" key="9">
    <source>
        <dbReference type="RuleBase" id="RU000673"/>
    </source>
</evidence>
<evidence type="ECO:0000313" key="12">
    <source>
        <dbReference type="Proteomes" id="UP000032431"/>
    </source>
</evidence>
<keyword evidence="2 8" id="KW-0820">tRNA-binding</keyword>
<dbReference type="PROSITE" id="PS01196">
    <property type="entry name" value="PEPT_TRNA_HYDROL_2"/>
    <property type="match status" value="1"/>
</dbReference>
<organism evidence="11 12">
    <name type="scientific">[Clostridium] cellulosi</name>
    <dbReference type="NCBI Taxonomy" id="29343"/>
    <lineage>
        <taxon>Bacteria</taxon>
        <taxon>Bacillati</taxon>
        <taxon>Bacillota</taxon>
        <taxon>Clostridia</taxon>
        <taxon>Eubacteriales</taxon>
        <taxon>Oscillospiraceae</taxon>
        <taxon>Oscillospiraceae incertae sedis</taxon>
    </lineage>
</organism>
<evidence type="ECO:0000256" key="10">
    <source>
        <dbReference type="RuleBase" id="RU004320"/>
    </source>
</evidence>
<dbReference type="FunFam" id="3.40.50.1470:FF:000001">
    <property type="entry name" value="Peptidyl-tRNA hydrolase"/>
    <property type="match status" value="1"/>
</dbReference>
<evidence type="ECO:0000313" key="11">
    <source>
        <dbReference type="EMBL" id="CDZ24564.1"/>
    </source>
</evidence>
<dbReference type="HOGENOM" id="CLU_062456_4_1_9"/>
<comment type="subunit">
    <text evidence="8">Monomer.</text>
</comment>
<dbReference type="Pfam" id="PF01195">
    <property type="entry name" value="Pept_tRNA_hydro"/>
    <property type="match status" value="1"/>
</dbReference>
<evidence type="ECO:0000256" key="6">
    <source>
        <dbReference type="ARBA" id="ARBA00048707"/>
    </source>
</evidence>
<keyword evidence="12" id="KW-1185">Reference proteome</keyword>
<feature type="binding site" evidence="8">
    <location>
        <position position="81"/>
    </location>
    <ligand>
        <name>tRNA</name>
        <dbReference type="ChEBI" id="CHEBI:17843"/>
    </ligand>
</feature>
<protein>
    <recommendedName>
        <fullName evidence="7 8">Peptidyl-tRNA hydrolase</fullName>
        <shortName evidence="8">Pth</shortName>
        <ecNumber evidence="1 8">3.1.1.29</ecNumber>
    </recommendedName>
</protein>
<evidence type="ECO:0000256" key="1">
    <source>
        <dbReference type="ARBA" id="ARBA00013260"/>
    </source>
</evidence>
<reference evidence="12" key="1">
    <citation type="submission" date="2014-07" db="EMBL/GenBank/DDBJ databases">
        <authorList>
            <person name="Wibberg D."/>
        </authorList>
    </citation>
    <scope>NUCLEOTIDE SEQUENCE [LARGE SCALE GENOMIC DNA]</scope>
    <source>
        <strain evidence="12">DG5</strain>
    </source>
</reference>
<dbReference type="PROSITE" id="PS01195">
    <property type="entry name" value="PEPT_TRNA_HYDROL_1"/>
    <property type="match status" value="1"/>
</dbReference>
<keyword evidence="4 8" id="KW-0694">RNA-binding</keyword>
<proteinExistence type="inferred from homology"/>
<accession>A0A078KTV9</accession>
<evidence type="ECO:0000256" key="3">
    <source>
        <dbReference type="ARBA" id="ARBA00022801"/>
    </source>
</evidence>
<dbReference type="PATRIC" id="fig|29343.3.peg.1530"/>
<dbReference type="AlphaFoldDB" id="A0A078KTV9"/>
<evidence type="ECO:0000256" key="8">
    <source>
        <dbReference type="HAMAP-Rule" id="MF_00083"/>
    </source>
</evidence>
<dbReference type="InterPro" id="IPR018171">
    <property type="entry name" value="Pept_tRNA_hydro_CS"/>
</dbReference>
<feature type="binding site" evidence="8">
    <location>
        <position position="129"/>
    </location>
    <ligand>
        <name>tRNA</name>
        <dbReference type="ChEBI" id="CHEBI:17843"/>
    </ligand>
</feature>
<feature type="binding site" evidence="8">
    <location>
        <position position="83"/>
    </location>
    <ligand>
        <name>tRNA</name>
        <dbReference type="ChEBI" id="CHEBI:17843"/>
    </ligand>
</feature>
<dbReference type="SUPFAM" id="SSF53178">
    <property type="entry name" value="Peptidyl-tRNA hydrolase-like"/>
    <property type="match status" value="1"/>
</dbReference>
<feature type="site" description="Discriminates between blocked and unblocked aminoacyl-tRNA" evidence="8">
    <location>
        <position position="26"/>
    </location>
</feature>
<keyword evidence="8" id="KW-0963">Cytoplasm</keyword>
<dbReference type="Gene3D" id="3.40.50.1470">
    <property type="entry name" value="Peptidyl-tRNA hydrolase"/>
    <property type="match status" value="1"/>
</dbReference>
<evidence type="ECO:0000256" key="5">
    <source>
        <dbReference type="ARBA" id="ARBA00038063"/>
    </source>
</evidence>
<dbReference type="EC" id="3.1.1.29" evidence="1 8"/>
<dbReference type="CDD" id="cd00462">
    <property type="entry name" value="PTH"/>
    <property type="match status" value="1"/>
</dbReference>
<comment type="function">
    <text evidence="8">Catalyzes the release of premature peptidyl moieties from peptidyl-tRNA molecules trapped in stalled 50S ribosomal subunits, and thus maintains levels of free tRNAs and 50S ribosomes.</text>
</comment>
<dbReference type="PANTHER" id="PTHR17224">
    <property type="entry name" value="PEPTIDYL-TRNA HYDROLASE"/>
    <property type="match status" value="1"/>
</dbReference>
<keyword evidence="3 8" id="KW-0378">Hydrolase</keyword>
<sequence>MFGIKRKKDTEEAPGRIEYIIAGLGNPGREYEGTRHNTGFAVLDAIAEKCGAKVNRIKFKSLCGDAMLCGHRVLLLKPQTFMNLSGEAIRDAADFYKIPMDHVIVLYDDISLPPGKIRVRPKGSDGGHNGIKNIIYLSGTDVFPRVKVGVGGKPNPDYDLAAWVLARPSEEDAALISDAVTRAVAAVETIITDGTAKAMNDFN</sequence>
<dbReference type="HAMAP" id="MF_00083">
    <property type="entry name" value="Pept_tRNA_hydro_bact"/>
    <property type="match status" value="1"/>
</dbReference>
<evidence type="ECO:0000256" key="4">
    <source>
        <dbReference type="ARBA" id="ARBA00022884"/>
    </source>
</evidence>
<dbReference type="GO" id="GO:0004045">
    <property type="term" value="F:peptidyl-tRNA hydrolase activity"/>
    <property type="evidence" value="ECO:0007669"/>
    <property type="project" value="UniProtKB-UniRule"/>
</dbReference>
<dbReference type="NCBIfam" id="TIGR00447">
    <property type="entry name" value="pth"/>
    <property type="match status" value="1"/>
</dbReference>
<dbReference type="KEGG" id="ccel:CCDG5_1454"/>
<dbReference type="GO" id="GO:0006515">
    <property type="term" value="P:protein quality control for misfolded or incompletely synthesized proteins"/>
    <property type="evidence" value="ECO:0007669"/>
    <property type="project" value="UniProtKB-UniRule"/>
</dbReference>
<evidence type="ECO:0000256" key="2">
    <source>
        <dbReference type="ARBA" id="ARBA00022555"/>
    </source>
</evidence>
<dbReference type="GO" id="GO:0005737">
    <property type="term" value="C:cytoplasm"/>
    <property type="evidence" value="ECO:0007669"/>
    <property type="project" value="UniProtKB-SubCell"/>
</dbReference>
<dbReference type="GO" id="GO:0000049">
    <property type="term" value="F:tRNA binding"/>
    <property type="evidence" value="ECO:0007669"/>
    <property type="project" value="UniProtKB-UniRule"/>
</dbReference>
<feature type="site" description="Stabilizes the basic form of H active site to accept a proton" evidence="8">
    <location>
        <position position="108"/>
    </location>
</feature>
<dbReference type="OrthoDB" id="9800507at2"/>
<dbReference type="PANTHER" id="PTHR17224:SF1">
    <property type="entry name" value="PEPTIDYL-TRNA HYDROLASE"/>
    <property type="match status" value="1"/>
</dbReference>
<name>A0A078KTV9_9FIRM</name>
<dbReference type="STRING" id="29343.CCDG5_1454"/>
<dbReference type="EMBL" id="LM995447">
    <property type="protein sequence ID" value="CDZ24564.1"/>
    <property type="molecule type" value="Genomic_DNA"/>
</dbReference>
<feature type="binding site" evidence="8">
    <location>
        <position position="31"/>
    </location>
    <ligand>
        <name>tRNA</name>
        <dbReference type="ChEBI" id="CHEBI:17843"/>
    </ligand>
</feature>
<comment type="function">
    <text evidence="8">Hydrolyzes ribosome-free peptidyl-tRNAs (with 1 or more amino acids incorporated), which drop off the ribosome during protein synthesis, or as a result of ribosome stalling.</text>
</comment>
<comment type="catalytic activity">
    <reaction evidence="6 8 9">
        <text>an N-acyl-L-alpha-aminoacyl-tRNA + H2O = an N-acyl-L-amino acid + a tRNA + H(+)</text>
        <dbReference type="Rhea" id="RHEA:54448"/>
        <dbReference type="Rhea" id="RHEA-COMP:10123"/>
        <dbReference type="Rhea" id="RHEA-COMP:13883"/>
        <dbReference type="ChEBI" id="CHEBI:15377"/>
        <dbReference type="ChEBI" id="CHEBI:15378"/>
        <dbReference type="ChEBI" id="CHEBI:59874"/>
        <dbReference type="ChEBI" id="CHEBI:78442"/>
        <dbReference type="ChEBI" id="CHEBI:138191"/>
        <dbReference type="EC" id="3.1.1.29"/>
    </reaction>
</comment>
<comment type="similarity">
    <text evidence="5 8 10">Belongs to the PTH family.</text>
</comment>